<comment type="subcellular location">
    <subcellularLocation>
        <location evidence="1">Secreted</location>
    </subcellularLocation>
</comment>
<organism evidence="8 9">
    <name type="scientific">Oikopleura dioica</name>
    <name type="common">Tunicate</name>
    <dbReference type="NCBI Taxonomy" id="34765"/>
    <lineage>
        <taxon>Eukaryota</taxon>
        <taxon>Metazoa</taxon>
        <taxon>Chordata</taxon>
        <taxon>Tunicata</taxon>
        <taxon>Appendicularia</taxon>
        <taxon>Copelata</taxon>
        <taxon>Oikopleuridae</taxon>
        <taxon>Oikopleura</taxon>
    </lineage>
</organism>
<dbReference type="InterPro" id="IPR001254">
    <property type="entry name" value="Trypsin_dom"/>
</dbReference>
<keyword evidence="6" id="KW-0732">Signal</keyword>
<accession>A0ABN7RM86</accession>
<evidence type="ECO:0000256" key="5">
    <source>
        <dbReference type="ARBA" id="ARBA00022825"/>
    </source>
</evidence>
<reference evidence="8 9" key="1">
    <citation type="submission" date="2021-04" db="EMBL/GenBank/DDBJ databases">
        <authorList>
            <person name="Bliznina A."/>
        </authorList>
    </citation>
    <scope>NUCLEOTIDE SEQUENCE [LARGE SCALE GENOMIC DNA]</scope>
</reference>
<evidence type="ECO:0000313" key="9">
    <source>
        <dbReference type="Proteomes" id="UP001158576"/>
    </source>
</evidence>
<dbReference type="SMART" id="SM00020">
    <property type="entry name" value="Tryp_SPc"/>
    <property type="match status" value="2"/>
</dbReference>
<feature type="chain" id="PRO_5047238571" evidence="6">
    <location>
        <begin position="16"/>
        <end position="1514"/>
    </location>
</feature>
<evidence type="ECO:0000256" key="4">
    <source>
        <dbReference type="ARBA" id="ARBA00022801"/>
    </source>
</evidence>
<evidence type="ECO:0000259" key="7">
    <source>
        <dbReference type="PROSITE" id="PS50240"/>
    </source>
</evidence>
<feature type="signal peptide" evidence="6">
    <location>
        <begin position="1"/>
        <end position="15"/>
    </location>
</feature>
<evidence type="ECO:0000256" key="6">
    <source>
        <dbReference type="SAM" id="SignalP"/>
    </source>
</evidence>
<dbReference type="InterPro" id="IPR050127">
    <property type="entry name" value="Serine_Proteases_S1"/>
</dbReference>
<keyword evidence="2" id="KW-0964">Secreted</keyword>
<dbReference type="Pfam" id="PF00089">
    <property type="entry name" value="Trypsin"/>
    <property type="match status" value="2"/>
</dbReference>
<dbReference type="PROSITE" id="PS00134">
    <property type="entry name" value="TRYPSIN_HIS"/>
    <property type="match status" value="1"/>
</dbReference>
<keyword evidence="9" id="KW-1185">Reference proteome</keyword>
<dbReference type="EMBL" id="OU015568">
    <property type="protein sequence ID" value="CAG5078527.1"/>
    <property type="molecule type" value="Genomic_DNA"/>
</dbReference>
<proteinExistence type="predicted"/>
<dbReference type="Proteomes" id="UP001158576">
    <property type="component" value="Chromosome PAR"/>
</dbReference>
<evidence type="ECO:0000256" key="3">
    <source>
        <dbReference type="ARBA" id="ARBA00022670"/>
    </source>
</evidence>
<dbReference type="SUPFAM" id="SSF50494">
    <property type="entry name" value="Trypsin-like serine proteases"/>
    <property type="match status" value="2"/>
</dbReference>
<dbReference type="CDD" id="cd00190">
    <property type="entry name" value="Tryp_SPc"/>
    <property type="match status" value="2"/>
</dbReference>
<dbReference type="PANTHER" id="PTHR24264:SF65">
    <property type="entry name" value="SRCR DOMAIN-CONTAINING PROTEIN"/>
    <property type="match status" value="1"/>
</dbReference>
<dbReference type="PROSITE" id="PS50240">
    <property type="entry name" value="TRYPSIN_DOM"/>
    <property type="match status" value="2"/>
</dbReference>
<evidence type="ECO:0000313" key="8">
    <source>
        <dbReference type="EMBL" id="CAG5078527.1"/>
    </source>
</evidence>
<sequence>MKKLYFLSLFSSSLATRGTFNDQETTPGSYCLKCEYINIADTEALAVSALGTSTNPCIAGQNTVSIVVTNGVSAEPGYAVEAIANNNCVAEFFIFKDKQQDKFIYGVKRTTSTTAKTESRVDFPLYKNVKAYTVSSQTENPVFVAWTSGNKYMDGRADPSTTPTSAVTVQEVEHLGCILCHEVQKFEGSDEPEKNDAITMPCWNPSLNGAAFDTTDFGNTPGYCNPVGTGICKTETYGWKTVEDGETTVSNVFVGIRRGCASLTDIATDSLQNLSPVPERKEVTQGLLRLYAASDDASKAIELTKAPVQNTAADAVRFSSSSRATTVETTQTYEMRPITNAHVSSSDDSLTDPDVLYQAASITEIECIKCETSAITNTDIKDACYAATVTTKTRCDSLSCFSASVAYKSETNPDTVYYYAKRGCTVNPELAIPASGPVTDVKVQPGFADIRQKFEKTTTDNGNTGKPSTAQEVKAFTCYECSLSTTKEAASEPTEDELLANEDTQTCWNPESDTTPKSVTCLGQCYTKAFSYKQSIGTKESPNFSFHMVLERGCDADNTMKEGNEISGVLNGVKKYITTCDANDVCKSAAGNSKKSDSCFAERKSSDAKDCPDATYTHCLSIFSVYKIGIAEVYNMERKCHKGALGDKFNPVATVQNVNSTSEYCSSASCNGKSGLVPAKLPSAQQQAFYLLAPKPGILADARLMSFFGTIPDSQLVCRNSCQFDWIGRGSKAHYAEFGKYENGFLASLSAIKWNLDYLSKDKGYIGMLRFDRNYCKRPILKAIGEGRVKVEVFDRTDENYMTEAQYWELPENGDKKVEAAFVQFRRTGYQQGEFLKKGKDRFFVQMTGVQKDFGPLDPPNDLVTHDDFYQCFKSVGLMTMADDQQGLLQSDYTRCAAFQRYGQTPNWPDGPGAFEIGPETLGSIGGCPTPGVPFSSARSLANFEQWNESQGLSARIVGGQGVKEGEWPFIVGLHGDGNIKHNCGGTILTKNAHGPDFIVTAAHCFNEETKVNVTVGDWNQGNHKSPNEFMVEGDVIIHPFFDNTLYINNIAMIRVPNLSKINAAAFEPACLPTSRPAHGSKCYVAGWGTTEYLGEQSDILKDVGIWTFSDEYCLTTSLFSGLLGQYGLDAPPPMWMCAGTPDLNQDGLTDGGRDFCTGDCGGPLICIENDAPVLAAVTNFGNGCASEGWPGIFTDVAYNLEWIQSNIQVSGEWEEGPDTLGSVATCATPGVVLPGSRSIKQGRAWTDFEKNSRISGGQPIKQGEWPFLVGLKGDGTNPHTCAGTILTKNAEGDDFILTTAFCFLTEWFFGITEVSVTIGDWNQFEPDENQFTVGGTFTIHPQYDFTKAFNDLAIIRVPNLSAINSAAFAPACLQAQRPAHGSKCYAAGWGTPASGAGAQPAIAHDVALYAFSNEYCLGHSNLGAWMASEGLNEPHPTYMCSGTPDLDSNGLVDGGKDFCDRDLGGPFICLNDDEVPVLVGVQSFGIGCAVEGYPGVMSSLAENIDWIQEQINN</sequence>
<feature type="domain" description="Peptidase S1" evidence="7">
    <location>
        <begin position="957"/>
        <end position="1209"/>
    </location>
</feature>
<keyword evidence="3" id="KW-0645">Protease</keyword>
<protein>
    <submittedName>
        <fullName evidence="8">Oidioi.mRNA.OKI2018_I69.PAR.g9013.t1.cds</fullName>
    </submittedName>
</protein>
<dbReference type="Gene3D" id="2.40.10.10">
    <property type="entry name" value="Trypsin-like serine proteases"/>
    <property type="match status" value="2"/>
</dbReference>
<evidence type="ECO:0000256" key="2">
    <source>
        <dbReference type="ARBA" id="ARBA00022525"/>
    </source>
</evidence>
<dbReference type="PANTHER" id="PTHR24264">
    <property type="entry name" value="TRYPSIN-RELATED"/>
    <property type="match status" value="1"/>
</dbReference>
<keyword evidence="4" id="KW-0378">Hydrolase</keyword>
<name>A0ABN7RM86_OIKDI</name>
<keyword evidence="5" id="KW-0720">Serine protease</keyword>
<dbReference type="InterPro" id="IPR043504">
    <property type="entry name" value="Peptidase_S1_PA_chymotrypsin"/>
</dbReference>
<evidence type="ECO:0000256" key="1">
    <source>
        <dbReference type="ARBA" id="ARBA00004613"/>
    </source>
</evidence>
<dbReference type="InterPro" id="IPR009003">
    <property type="entry name" value="Peptidase_S1_PA"/>
</dbReference>
<feature type="domain" description="Peptidase S1" evidence="7">
    <location>
        <begin position="1255"/>
        <end position="1513"/>
    </location>
</feature>
<gene>
    <name evidence="8" type="ORF">OKIOD_LOCUS571</name>
</gene>
<dbReference type="InterPro" id="IPR018114">
    <property type="entry name" value="TRYPSIN_HIS"/>
</dbReference>